<dbReference type="RefSeq" id="WP_006783247.1">
    <property type="nucleotide sequence ID" value="NZ_CABJBH010000005.1"/>
</dbReference>
<proteinExistence type="predicted"/>
<protein>
    <submittedName>
        <fullName evidence="1">Uncharacterized protein</fullName>
    </submittedName>
</protein>
<dbReference type="GeneID" id="60060081"/>
<accession>A0A173QZL8</accession>
<dbReference type="Proteomes" id="UP000487649">
    <property type="component" value="Unassembled WGS sequence"/>
</dbReference>
<dbReference type="AlphaFoldDB" id="A0A173QZL8"/>
<reference evidence="1 2" key="1">
    <citation type="journal article" date="2019" name="Nat. Med.">
        <title>A library of human gut bacterial isolates paired with longitudinal multiomics data enables mechanistic microbiome research.</title>
        <authorList>
            <person name="Poyet M."/>
            <person name="Groussin M."/>
            <person name="Gibbons S.M."/>
            <person name="Avila-Pacheco J."/>
            <person name="Jiang X."/>
            <person name="Kearney S.M."/>
            <person name="Perrotta A.R."/>
            <person name="Berdy B."/>
            <person name="Zhao S."/>
            <person name="Lieberman T.D."/>
            <person name="Swanson P.K."/>
            <person name="Smith M."/>
            <person name="Roesemann S."/>
            <person name="Alexander J.E."/>
            <person name="Rich S.A."/>
            <person name="Livny J."/>
            <person name="Vlamakis H."/>
            <person name="Clish C."/>
            <person name="Bullock K."/>
            <person name="Deik A."/>
            <person name="Scott J."/>
            <person name="Pierce K.A."/>
            <person name="Xavier R.J."/>
            <person name="Alm E.J."/>
        </authorList>
    </citation>
    <scope>NUCLEOTIDE SEQUENCE [LARGE SCALE GENOMIC DNA]</scope>
    <source>
        <strain evidence="1 2">BIOML-A198</strain>
    </source>
</reference>
<organism evidence="1 2">
    <name type="scientific">Turicibacter sanguinis</name>
    <dbReference type="NCBI Taxonomy" id="154288"/>
    <lineage>
        <taxon>Bacteria</taxon>
        <taxon>Bacillati</taxon>
        <taxon>Bacillota</taxon>
        <taxon>Erysipelotrichia</taxon>
        <taxon>Erysipelotrichales</taxon>
        <taxon>Turicibacteraceae</taxon>
        <taxon>Turicibacter</taxon>
    </lineage>
</organism>
<dbReference type="EMBL" id="WMQE01000001">
    <property type="protein sequence ID" value="MTK19895.1"/>
    <property type="molecule type" value="Genomic_DNA"/>
</dbReference>
<evidence type="ECO:0000313" key="2">
    <source>
        <dbReference type="Proteomes" id="UP000487649"/>
    </source>
</evidence>
<dbReference type="OrthoDB" id="9955713at2"/>
<gene>
    <name evidence="1" type="ORF">GMA92_00385</name>
</gene>
<comment type="caution">
    <text evidence="1">The sequence shown here is derived from an EMBL/GenBank/DDBJ whole genome shotgun (WGS) entry which is preliminary data.</text>
</comment>
<sequence length="125" mass="14670">MSYLYLLDRIEEGRITVKQAIKEIEKDTQHKLEYRAKKIKVRIIDEGKVIRLPALRFGMIKAMLKICPPFVRFITKHMATTEESNEMVEIVIDGFSEFLDLMRGYPPINLIHIKSEENEVMICTK</sequence>
<evidence type="ECO:0000313" key="1">
    <source>
        <dbReference type="EMBL" id="MTK19895.1"/>
    </source>
</evidence>
<name>A0A173QZL8_9FIRM</name>